<feature type="region of interest" description="Disordered" evidence="1">
    <location>
        <begin position="1"/>
        <end position="53"/>
    </location>
</feature>
<dbReference type="EMBL" id="CAKMRJ010004445">
    <property type="protein sequence ID" value="CAH1438702.1"/>
    <property type="molecule type" value="Genomic_DNA"/>
</dbReference>
<evidence type="ECO:0000313" key="2">
    <source>
        <dbReference type="EMBL" id="CAH1438702.1"/>
    </source>
</evidence>
<evidence type="ECO:0000256" key="1">
    <source>
        <dbReference type="SAM" id="MobiDB-lite"/>
    </source>
</evidence>
<feature type="region of interest" description="Disordered" evidence="1">
    <location>
        <begin position="121"/>
        <end position="147"/>
    </location>
</feature>
<feature type="compositionally biased region" description="Low complexity" evidence="1">
    <location>
        <begin position="129"/>
        <end position="139"/>
    </location>
</feature>
<comment type="caution">
    <text evidence="2">The sequence shown here is derived from an EMBL/GenBank/DDBJ whole genome shotgun (WGS) entry which is preliminary data.</text>
</comment>
<organism evidence="2 3">
    <name type="scientific">Lactuca virosa</name>
    <dbReference type="NCBI Taxonomy" id="75947"/>
    <lineage>
        <taxon>Eukaryota</taxon>
        <taxon>Viridiplantae</taxon>
        <taxon>Streptophyta</taxon>
        <taxon>Embryophyta</taxon>
        <taxon>Tracheophyta</taxon>
        <taxon>Spermatophyta</taxon>
        <taxon>Magnoliopsida</taxon>
        <taxon>eudicotyledons</taxon>
        <taxon>Gunneridae</taxon>
        <taxon>Pentapetalae</taxon>
        <taxon>asterids</taxon>
        <taxon>campanulids</taxon>
        <taxon>Asterales</taxon>
        <taxon>Asteraceae</taxon>
        <taxon>Cichorioideae</taxon>
        <taxon>Cichorieae</taxon>
        <taxon>Lactucinae</taxon>
        <taxon>Lactuca</taxon>
    </lineage>
</organism>
<proteinExistence type="predicted"/>
<dbReference type="AlphaFoldDB" id="A0AAU9NLJ3"/>
<gene>
    <name evidence="2" type="ORF">LVIROSA_LOCUS24945</name>
</gene>
<name>A0AAU9NLJ3_9ASTR</name>
<sequence>MMDEAVGEPTPHSPIRPMISLETANTPITPPPQMTGAASEAPPSGGPPPSLATAASFVTTYTPIPILNSITPPLFPNDGRRNPPTLPPITLFFPNNAGFSFLPLPMHTINEQRKTTIITPSLNGMPSLTPTTPANNTANGPSVILQA</sequence>
<protein>
    <submittedName>
        <fullName evidence="2">Uncharacterized protein</fullName>
    </submittedName>
</protein>
<dbReference type="Proteomes" id="UP001157418">
    <property type="component" value="Unassembled WGS sequence"/>
</dbReference>
<accession>A0AAU9NLJ3</accession>
<reference evidence="2 3" key="1">
    <citation type="submission" date="2022-01" db="EMBL/GenBank/DDBJ databases">
        <authorList>
            <person name="Xiong W."/>
            <person name="Schranz E."/>
        </authorList>
    </citation>
    <scope>NUCLEOTIDE SEQUENCE [LARGE SCALE GENOMIC DNA]</scope>
</reference>
<evidence type="ECO:0000313" key="3">
    <source>
        <dbReference type="Proteomes" id="UP001157418"/>
    </source>
</evidence>
<keyword evidence="3" id="KW-1185">Reference proteome</keyword>